<evidence type="ECO:0000313" key="2">
    <source>
        <dbReference type="Proteomes" id="UP000236592"/>
    </source>
</evidence>
<keyword evidence="2" id="KW-1185">Reference proteome</keyword>
<organism evidence="1 2">
    <name type="scientific">Pseudotamlana carrageenivorans</name>
    <dbReference type="NCBI Taxonomy" id="2069432"/>
    <lineage>
        <taxon>Bacteria</taxon>
        <taxon>Pseudomonadati</taxon>
        <taxon>Bacteroidota</taxon>
        <taxon>Flavobacteriia</taxon>
        <taxon>Flavobacteriales</taxon>
        <taxon>Flavobacteriaceae</taxon>
        <taxon>Pseudotamlana</taxon>
    </lineage>
</organism>
<proteinExistence type="predicted"/>
<accession>A0A2I7SFW6</accession>
<evidence type="ECO:0000313" key="1">
    <source>
        <dbReference type="EMBL" id="AUS04775.1"/>
    </source>
</evidence>
<gene>
    <name evidence="1" type="ORF">C1A40_04475</name>
</gene>
<protein>
    <submittedName>
        <fullName evidence="1">Uncharacterized protein</fullName>
    </submittedName>
</protein>
<name>A0A2I7SFW6_9FLAO</name>
<dbReference type="OrthoDB" id="1450227at2"/>
<sequence length="82" mass="9559">MANHYRNTIAKGLKQYDKGQHSDQFYNDMAWEGLANIPDHNSTNVHDQIYTEAWKKLTSVEQNRIKNTITTEKMNGNKTCEK</sequence>
<dbReference type="EMBL" id="CP025938">
    <property type="protein sequence ID" value="AUS04775.1"/>
    <property type="molecule type" value="Genomic_DNA"/>
</dbReference>
<dbReference type="AlphaFoldDB" id="A0A2I7SFW6"/>
<dbReference type="RefSeq" id="WP_102994850.1">
    <property type="nucleotide sequence ID" value="NZ_CP025938.1"/>
</dbReference>
<dbReference type="KEGG" id="taj:C1A40_04475"/>
<dbReference type="Proteomes" id="UP000236592">
    <property type="component" value="Chromosome"/>
</dbReference>
<reference evidence="2" key="1">
    <citation type="submission" date="2018-01" db="EMBL/GenBank/DDBJ databases">
        <title>Complete genome of Tamlana sp. UJ94.</title>
        <authorList>
            <person name="Jung J."/>
            <person name="Chung D."/>
            <person name="Bae S.S."/>
            <person name="Baek K."/>
        </authorList>
    </citation>
    <scope>NUCLEOTIDE SEQUENCE [LARGE SCALE GENOMIC DNA]</scope>
    <source>
        <strain evidence="2">UJ94</strain>
    </source>
</reference>